<dbReference type="GeneID" id="112295811"/>
<evidence type="ECO:0000313" key="2">
    <source>
        <dbReference type="EMBL" id="PNR33786.1"/>
    </source>
</evidence>
<dbReference type="FunFam" id="3.40.50.150:FF:001073">
    <property type="match status" value="1"/>
</dbReference>
<dbReference type="AlphaFoldDB" id="A0A2K1IWX9"/>
<dbReference type="RefSeq" id="XP_024403552.1">
    <property type="nucleotide sequence ID" value="XM_024547784.2"/>
</dbReference>
<reference evidence="3" key="3">
    <citation type="submission" date="2020-12" db="UniProtKB">
        <authorList>
            <consortium name="EnsemblPlants"/>
        </authorList>
    </citation>
    <scope>IDENTIFICATION</scope>
</reference>
<evidence type="ECO:0000256" key="1">
    <source>
        <dbReference type="SAM" id="MobiDB-lite"/>
    </source>
</evidence>
<dbReference type="Gramene" id="Pp3c19_2810V3.4">
    <property type="protein sequence ID" value="Pp3c19_2810V3.4"/>
    <property type="gene ID" value="Pp3c19_2810"/>
</dbReference>
<dbReference type="Proteomes" id="UP000006727">
    <property type="component" value="Chromosome 19"/>
</dbReference>
<dbReference type="KEGG" id="ppp:112295811"/>
<organism evidence="2">
    <name type="scientific">Physcomitrium patens</name>
    <name type="common">Spreading-leaved earth moss</name>
    <name type="synonym">Physcomitrella patens</name>
    <dbReference type="NCBI Taxonomy" id="3218"/>
    <lineage>
        <taxon>Eukaryota</taxon>
        <taxon>Viridiplantae</taxon>
        <taxon>Streptophyta</taxon>
        <taxon>Embryophyta</taxon>
        <taxon>Bryophyta</taxon>
        <taxon>Bryophytina</taxon>
        <taxon>Bryopsida</taxon>
        <taxon>Funariidae</taxon>
        <taxon>Funariales</taxon>
        <taxon>Funariaceae</taxon>
        <taxon>Physcomitrium</taxon>
    </lineage>
</organism>
<feature type="region of interest" description="Disordered" evidence="1">
    <location>
        <begin position="92"/>
        <end position="111"/>
    </location>
</feature>
<dbReference type="InterPro" id="IPR029063">
    <property type="entry name" value="SAM-dependent_MTases_sf"/>
</dbReference>
<dbReference type="EnsemblPlants" id="Pp3c19_2810V3.3">
    <property type="protein sequence ID" value="Pp3c19_2810V3.3"/>
    <property type="gene ID" value="Pp3c19_2810"/>
</dbReference>
<dbReference type="STRING" id="3218.A0A2K1IWX9"/>
<accession>A0A2K1IWX9</accession>
<sequence>MDQLEPRAFENLHPGRRIVFDFPIRADETVSVAVLDSTIRWETVTCAAMLVPDGEEDDWVYSSEGGQWQLLVNAEVSRMVIVQRNLTSSVVDGTKNQGVSGQSGGQASLEERRHVTRLKGTTYRPSCLQCEDEALKARLGSLVVALAPRVCFRGGRIPVVPFVGYSDNIIHRVVVEESNSSLTGAMVVEDVVLDDSDVELLESESSALPSAECSHRMGSRGCRKLERVVYRRRLRFKRMPNLIQTESHLFGNPQTLKDPRTTISDDGNVNTGIITVSAGAFCEDTLTGFQIDHSKLVHKYLPPIVAGLVLAASCIESCVERGDKAKVLALGVGGGALPIFLQNYLGFRVQAVDMDRVVLDLAHRHFGLKNGVDMEVLVGDALQIVDELAWKIAVDDARSQAKSSNCEKSRNVSAGEGEDHRVHAVIVDIDEGDPRGKLSSPPSSFLGHKFLSSARTLLHAGGLLAMNVVPNGAESYRGVVSSLLSVFDDVYETDVAGDVNRVVFALTFKATGVNVDGPLARRVKQFVDARLITGVRRAHAGC</sequence>
<dbReference type="EnsemblPlants" id="Pp3c19_2810V3.4">
    <property type="protein sequence ID" value="Pp3c19_2810V3.4"/>
    <property type="gene ID" value="Pp3c19_2810"/>
</dbReference>
<reference evidence="2 4" key="1">
    <citation type="journal article" date="2008" name="Science">
        <title>The Physcomitrella genome reveals evolutionary insights into the conquest of land by plants.</title>
        <authorList>
            <person name="Rensing S."/>
            <person name="Lang D."/>
            <person name="Zimmer A."/>
            <person name="Terry A."/>
            <person name="Salamov A."/>
            <person name="Shapiro H."/>
            <person name="Nishiyama T."/>
            <person name="Perroud P.-F."/>
            <person name="Lindquist E."/>
            <person name="Kamisugi Y."/>
            <person name="Tanahashi T."/>
            <person name="Sakakibara K."/>
            <person name="Fujita T."/>
            <person name="Oishi K."/>
            <person name="Shin-I T."/>
            <person name="Kuroki Y."/>
            <person name="Toyoda A."/>
            <person name="Suzuki Y."/>
            <person name="Hashimoto A."/>
            <person name="Yamaguchi K."/>
            <person name="Sugano A."/>
            <person name="Kohara Y."/>
            <person name="Fujiyama A."/>
            <person name="Anterola A."/>
            <person name="Aoki S."/>
            <person name="Ashton N."/>
            <person name="Barbazuk W.B."/>
            <person name="Barker E."/>
            <person name="Bennetzen J."/>
            <person name="Bezanilla M."/>
            <person name="Blankenship R."/>
            <person name="Cho S.H."/>
            <person name="Dutcher S."/>
            <person name="Estelle M."/>
            <person name="Fawcett J.A."/>
            <person name="Gundlach H."/>
            <person name="Hanada K."/>
            <person name="Heyl A."/>
            <person name="Hicks K.A."/>
            <person name="Hugh J."/>
            <person name="Lohr M."/>
            <person name="Mayer K."/>
            <person name="Melkozernov A."/>
            <person name="Murata T."/>
            <person name="Nelson D."/>
            <person name="Pils B."/>
            <person name="Prigge M."/>
            <person name="Reiss B."/>
            <person name="Renner T."/>
            <person name="Rombauts S."/>
            <person name="Rushton P."/>
            <person name="Sanderfoot A."/>
            <person name="Schween G."/>
            <person name="Shiu S.-H."/>
            <person name="Stueber K."/>
            <person name="Theodoulou F.L."/>
            <person name="Tu H."/>
            <person name="Van de Peer Y."/>
            <person name="Verrier P.J."/>
            <person name="Waters E."/>
            <person name="Wood A."/>
            <person name="Yang L."/>
            <person name="Cove D."/>
            <person name="Cuming A."/>
            <person name="Hasebe M."/>
            <person name="Lucas S."/>
            <person name="Mishler D.B."/>
            <person name="Reski R."/>
            <person name="Grigoriev I."/>
            <person name="Quatrano R.S."/>
            <person name="Boore J.L."/>
        </authorList>
    </citation>
    <scope>NUCLEOTIDE SEQUENCE [LARGE SCALE GENOMIC DNA]</scope>
    <source>
        <strain evidence="3 4">cv. Gransden 2004</strain>
    </source>
</reference>
<dbReference type="OMA" id="STIRWET"/>
<dbReference type="EMBL" id="ABEU02000019">
    <property type="protein sequence ID" value="PNR33786.1"/>
    <property type="molecule type" value="Genomic_DNA"/>
</dbReference>
<dbReference type="Gramene" id="Pp3c19_2810V3.3">
    <property type="protein sequence ID" value="Pp3c19_2810V3.3"/>
    <property type="gene ID" value="Pp3c19_2810"/>
</dbReference>
<keyword evidence="4" id="KW-1185">Reference proteome</keyword>
<dbReference type="OrthoDB" id="411785at2759"/>
<proteinExistence type="predicted"/>
<reference evidence="2 4" key="2">
    <citation type="journal article" date="2018" name="Plant J.">
        <title>The Physcomitrella patens chromosome-scale assembly reveals moss genome structure and evolution.</title>
        <authorList>
            <person name="Lang D."/>
            <person name="Ullrich K.K."/>
            <person name="Murat F."/>
            <person name="Fuchs J."/>
            <person name="Jenkins J."/>
            <person name="Haas F.B."/>
            <person name="Piednoel M."/>
            <person name="Gundlach H."/>
            <person name="Van Bel M."/>
            <person name="Meyberg R."/>
            <person name="Vives C."/>
            <person name="Morata J."/>
            <person name="Symeonidi A."/>
            <person name="Hiss M."/>
            <person name="Muchero W."/>
            <person name="Kamisugi Y."/>
            <person name="Saleh O."/>
            <person name="Blanc G."/>
            <person name="Decker E.L."/>
            <person name="van Gessel N."/>
            <person name="Grimwood J."/>
            <person name="Hayes R.D."/>
            <person name="Graham S.W."/>
            <person name="Gunter L.E."/>
            <person name="McDaniel S.F."/>
            <person name="Hoernstein S.N.W."/>
            <person name="Larsson A."/>
            <person name="Li F.W."/>
            <person name="Perroud P.F."/>
            <person name="Phillips J."/>
            <person name="Ranjan P."/>
            <person name="Rokshar D.S."/>
            <person name="Rothfels C.J."/>
            <person name="Schneider L."/>
            <person name="Shu S."/>
            <person name="Stevenson D.W."/>
            <person name="Thummler F."/>
            <person name="Tillich M."/>
            <person name="Villarreal Aguilar J.C."/>
            <person name="Widiez T."/>
            <person name="Wong G.K."/>
            <person name="Wymore A."/>
            <person name="Zhang Y."/>
            <person name="Zimmer A.D."/>
            <person name="Quatrano R.S."/>
            <person name="Mayer K.F.X."/>
            <person name="Goodstein D."/>
            <person name="Casacuberta J.M."/>
            <person name="Vandepoele K."/>
            <person name="Reski R."/>
            <person name="Cuming A.C."/>
            <person name="Tuskan G.A."/>
            <person name="Maumus F."/>
            <person name="Salse J."/>
            <person name="Schmutz J."/>
            <person name="Rensing S.A."/>
        </authorList>
    </citation>
    <scope>NUCLEOTIDE SEQUENCE [LARGE SCALE GENOMIC DNA]</scope>
    <source>
        <strain evidence="3 4">cv. Gransden 2004</strain>
    </source>
</reference>
<gene>
    <name evidence="3" type="primary">LOC112295811</name>
    <name evidence="2" type="ORF">PHYPA_023602</name>
</gene>
<feature type="compositionally biased region" description="Low complexity" evidence="1">
    <location>
        <begin position="97"/>
        <end position="108"/>
    </location>
</feature>
<dbReference type="Gramene" id="Pp3c19_2810V3.2">
    <property type="protein sequence ID" value="Pp3c19_2810V3.2"/>
    <property type="gene ID" value="Pp3c19_2810"/>
</dbReference>
<evidence type="ECO:0008006" key="5">
    <source>
        <dbReference type="Google" id="ProtNLM"/>
    </source>
</evidence>
<name>A0A2K1IWX9_PHYPA</name>
<dbReference type="EnsemblPlants" id="Pp3c19_2810V3.1">
    <property type="protein sequence ID" value="Pp3c19_2810V3.1"/>
    <property type="gene ID" value="Pp3c19_2810"/>
</dbReference>
<evidence type="ECO:0000313" key="3">
    <source>
        <dbReference type="EnsemblPlants" id="Pp3c19_2810V3.1"/>
    </source>
</evidence>
<evidence type="ECO:0000313" key="4">
    <source>
        <dbReference type="Proteomes" id="UP000006727"/>
    </source>
</evidence>
<dbReference type="PaxDb" id="3218-PP1S109_98V6.1"/>
<dbReference type="EnsemblPlants" id="Pp3c19_2810V3.2">
    <property type="protein sequence ID" value="Pp3c19_2810V3.2"/>
    <property type="gene ID" value="Pp3c19_2810"/>
</dbReference>
<dbReference type="Gramene" id="Pp3c19_2810V3.1">
    <property type="protein sequence ID" value="Pp3c19_2810V3.1"/>
    <property type="gene ID" value="Pp3c19_2810"/>
</dbReference>
<dbReference type="SUPFAM" id="SSF53335">
    <property type="entry name" value="S-adenosyl-L-methionine-dependent methyltransferases"/>
    <property type="match status" value="1"/>
</dbReference>
<protein>
    <recommendedName>
        <fullName evidence="5">Methyltransferase-like protein 13</fullName>
    </recommendedName>
</protein>
<dbReference type="CDD" id="cd02440">
    <property type="entry name" value="AdoMet_MTases"/>
    <property type="match status" value="1"/>
</dbReference>
<dbReference type="Gene3D" id="3.40.50.150">
    <property type="entry name" value="Vaccinia Virus protein VP39"/>
    <property type="match status" value="1"/>
</dbReference>